<sequence>MKDNTLIGLHSRQRPGRTEASSNRISILRATNVSLLRDFKQLFAELVECHEKRPFIGPERRLQAFKRCAADLERDFPRVVVTPEKHAMPGGIIASARIRKMKRHNQSRPFMALAEIATCLRLNR</sequence>
<evidence type="ECO:0000313" key="2">
    <source>
        <dbReference type="EMBL" id="GJH27254.1"/>
    </source>
</evidence>
<dbReference type="AlphaFoldDB" id="A0AA37MTC2"/>
<protein>
    <submittedName>
        <fullName evidence="2">Uncharacterized protein</fullName>
    </submittedName>
</protein>
<proteinExistence type="predicted"/>
<dbReference type="EMBL" id="BPUS01000009">
    <property type="protein sequence ID" value="GJH27254.1"/>
    <property type="molecule type" value="Genomic_DNA"/>
</dbReference>
<evidence type="ECO:0000313" key="3">
    <source>
        <dbReference type="Proteomes" id="UP001055111"/>
    </source>
</evidence>
<feature type="region of interest" description="Disordered" evidence="1">
    <location>
        <begin position="1"/>
        <end position="21"/>
    </location>
</feature>
<gene>
    <name evidence="2" type="ORF">CBA19CS42_22080</name>
</gene>
<reference evidence="2" key="1">
    <citation type="submission" date="2022-09" db="EMBL/GenBank/DDBJ databases">
        <title>Isolation and characterization of 3-chlorobenzoate degrading bacteria from soils in Shizuoka.</title>
        <authorList>
            <person name="Ifat A."/>
            <person name="Ogawa N."/>
            <person name="Kimbara K."/>
            <person name="Moriuchi R."/>
            <person name="Dohra H."/>
            <person name="Shintani M."/>
        </authorList>
    </citation>
    <scope>NUCLEOTIDE SEQUENCE</scope>
    <source>
        <strain evidence="2">19CS4-2</strain>
    </source>
</reference>
<comment type="caution">
    <text evidence="2">The sequence shown here is derived from an EMBL/GenBank/DDBJ whole genome shotgun (WGS) entry which is preliminary data.</text>
</comment>
<accession>A0AA37MTC2</accession>
<organism evidence="2 3">
    <name type="scientific">Caballeronia novacaledonica</name>
    <dbReference type="NCBI Taxonomy" id="1544861"/>
    <lineage>
        <taxon>Bacteria</taxon>
        <taxon>Pseudomonadati</taxon>
        <taxon>Pseudomonadota</taxon>
        <taxon>Betaproteobacteria</taxon>
        <taxon>Burkholderiales</taxon>
        <taxon>Burkholderiaceae</taxon>
        <taxon>Caballeronia</taxon>
    </lineage>
</organism>
<name>A0AA37MTC2_9BURK</name>
<evidence type="ECO:0000256" key="1">
    <source>
        <dbReference type="SAM" id="MobiDB-lite"/>
    </source>
</evidence>
<dbReference type="Proteomes" id="UP001055111">
    <property type="component" value="Unassembled WGS sequence"/>
</dbReference>